<dbReference type="OrthoDB" id="3556996at2759"/>
<proteinExistence type="predicted"/>
<protein>
    <recommendedName>
        <fullName evidence="2">Apple domain-containing protein</fullName>
    </recommendedName>
</protein>
<sequence>MRHIIEMLLLRSFGLFISATVSLAARFPHRGNAGESISPMITGRDLSAPSLVSGAAGTDKEKPAACSGPHASSAQDCLAKCRASSSCQSVAFDSSASACLLYKAPVSGNINYDASQAYLFYDLSCPQAGETGVISVVTLTVTGAPIIATSTVVVIVTAASTLPPSTASPSTSTLVVIVTVTQGALSSSPISPIIETSIPTTQSSTSISTSTSVVFVTVTQGIPINSTSGPATDTVYISQPVITSSLLNPPTSTALASTLSTATTSTVLTSSSAVLPSPTPSGLLCGVSGWSSANTSFFDNTGHLGNQYACALACKVVSCGSYGFSNTTCLAYPGSVSQSVILTSDSTFLFYDAGCIVSHR</sequence>
<organism evidence="3 4">
    <name type="scientific">Hyaloscypha variabilis (strain UAMH 11265 / GT02V1 / F)</name>
    <name type="common">Meliniomyces variabilis</name>
    <dbReference type="NCBI Taxonomy" id="1149755"/>
    <lineage>
        <taxon>Eukaryota</taxon>
        <taxon>Fungi</taxon>
        <taxon>Dikarya</taxon>
        <taxon>Ascomycota</taxon>
        <taxon>Pezizomycotina</taxon>
        <taxon>Leotiomycetes</taxon>
        <taxon>Helotiales</taxon>
        <taxon>Hyaloscyphaceae</taxon>
        <taxon>Hyaloscypha</taxon>
        <taxon>Hyaloscypha variabilis</taxon>
    </lineage>
</organism>
<evidence type="ECO:0000256" key="1">
    <source>
        <dbReference type="SAM" id="SignalP"/>
    </source>
</evidence>
<dbReference type="Pfam" id="PF00024">
    <property type="entry name" value="PAN_1"/>
    <property type="match status" value="1"/>
</dbReference>
<dbReference type="PROSITE" id="PS50948">
    <property type="entry name" value="PAN"/>
    <property type="match status" value="1"/>
</dbReference>
<feature type="domain" description="Apple" evidence="2">
    <location>
        <begin position="47"/>
        <end position="125"/>
    </location>
</feature>
<reference evidence="3 4" key="1">
    <citation type="submission" date="2016-04" db="EMBL/GenBank/DDBJ databases">
        <title>A degradative enzymes factory behind the ericoid mycorrhizal symbiosis.</title>
        <authorList>
            <consortium name="DOE Joint Genome Institute"/>
            <person name="Martino E."/>
            <person name="Morin E."/>
            <person name="Grelet G."/>
            <person name="Kuo A."/>
            <person name="Kohler A."/>
            <person name="Daghino S."/>
            <person name="Barry K."/>
            <person name="Choi C."/>
            <person name="Cichocki N."/>
            <person name="Clum A."/>
            <person name="Copeland A."/>
            <person name="Hainaut M."/>
            <person name="Haridas S."/>
            <person name="Labutti K."/>
            <person name="Lindquist E."/>
            <person name="Lipzen A."/>
            <person name="Khouja H.-R."/>
            <person name="Murat C."/>
            <person name="Ohm R."/>
            <person name="Olson A."/>
            <person name="Spatafora J."/>
            <person name="Veneault-Fourrey C."/>
            <person name="Henrissat B."/>
            <person name="Grigoriev I."/>
            <person name="Martin F."/>
            <person name="Perotto S."/>
        </authorList>
    </citation>
    <scope>NUCLEOTIDE SEQUENCE [LARGE SCALE GENOMIC DNA]</scope>
    <source>
        <strain evidence="3 4">F</strain>
    </source>
</reference>
<evidence type="ECO:0000259" key="2">
    <source>
        <dbReference type="PROSITE" id="PS50948"/>
    </source>
</evidence>
<evidence type="ECO:0000313" key="4">
    <source>
        <dbReference type="Proteomes" id="UP000235786"/>
    </source>
</evidence>
<name>A0A2J6S4F4_HYAVF</name>
<keyword evidence="4" id="KW-1185">Reference proteome</keyword>
<evidence type="ECO:0000313" key="3">
    <source>
        <dbReference type="EMBL" id="PMD45653.1"/>
    </source>
</evidence>
<gene>
    <name evidence="3" type="ORF">L207DRAFT_578559</name>
</gene>
<dbReference type="InterPro" id="IPR003609">
    <property type="entry name" value="Pan_app"/>
</dbReference>
<accession>A0A2J6S4F4</accession>
<dbReference type="AlphaFoldDB" id="A0A2J6S4F4"/>
<dbReference type="Proteomes" id="UP000235786">
    <property type="component" value="Unassembled WGS sequence"/>
</dbReference>
<dbReference type="Gene3D" id="3.50.4.10">
    <property type="entry name" value="Hepatocyte Growth Factor"/>
    <property type="match status" value="1"/>
</dbReference>
<feature type="chain" id="PRO_5014329646" description="Apple domain-containing protein" evidence="1">
    <location>
        <begin position="25"/>
        <end position="360"/>
    </location>
</feature>
<keyword evidence="1" id="KW-0732">Signal</keyword>
<feature type="signal peptide" evidence="1">
    <location>
        <begin position="1"/>
        <end position="24"/>
    </location>
</feature>
<dbReference type="EMBL" id="KZ613940">
    <property type="protein sequence ID" value="PMD45653.1"/>
    <property type="molecule type" value="Genomic_DNA"/>
</dbReference>